<evidence type="ECO:0000313" key="3">
    <source>
        <dbReference type="Proteomes" id="UP000284543"/>
    </source>
</evidence>
<dbReference type="AlphaFoldDB" id="A0A412Z4M2"/>
<proteinExistence type="predicted"/>
<dbReference type="EMBL" id="QRZM01000006">
    <property type="protein sequence ID" value="RGV74877.1"/>
    <property type="molecule type" value="Genomic_DNA"/>
</dbReference>
<dbReference type="Proteomes" id="UP000284543">
    <property type="component" value="Unassembled WGS sequence"/>
</dbReference>
<dbReference type="RefSeq" id="WP_118018947.1">
    <property type="nucleotide sequence ID" value="NZ_CAUHGS010000014.1"/>
</dbReference>
<feature type="transmembrane region" description="Helical" evidence="1">
    <location>
        <begin position="7"/>
        <end position="27"/>
    </location>
</feature>
<evidence type="ECO:0000313" key="2">
    <source>
        <dbReference type="EMBL" id="RGV74877.1"/>
    </source>
</evidence>
<name>A0A412Z4M2_9FIRM</name>
<reference evidence="2 3" key="1">
    <citation type="submission" date="2018-08" db="EMBL/GenBank/DDBJ databases">
        <title>A genome reference for cultivated species of the human gut microbiota.</title>
        <authorList>
            <person name="Zou Y."/>
            <person name="Xue W."/>
            <person name="Luo G."/>
        </authorList>
    </citation>
    <scope>NUCLEOTIDE SEQUENCE [LARGE SCALE GENOMIC DNA]</scope>
    <source>
        <strain evidence="2 3">AF14-18</strain>
    </source>
</reference>
<feature type="transmembrane region" description="Helical" evidence="1">
    <location>
        <begin position="33"/>
        <end position="54"/>
    </location>
</feature>
<dbReference type="InterPro" id="IPR011990">
    <property type="entry name" value="TPR-like_helical_dom_sf"/>
</dbReference>
<gene>
    <name evidence="2" type="ORF">DWW02_16220</name>
</gene>
<sequence length="223" mass="25590">MKRMGKIIIAGLCLGLPLLFVKIVFQIPDDLFWKYYLICGGIAVVGTAAFNLLYNRRYLKKMQAAVHLLESNRAEEYITEVESMRRLAKGRFANCMLTINLSAGYCKLKQYDKAAELLESISDVKLSGDLELVHRLNLCLCYFYQKQTGRAMALYESSQRILNPYRNSKLYGGNIAVLDIYAAIGHKDYARAAKLLQTARSTWDNPRFLDDYCYLEENIHQTQ</sequence>
<organism evidence="2 3">
    <name type="scientific">Enterocloster bolteae</name>
    <dbReference type="NCBI Taxonomy" id="208479"/>
    <lineage>
        <taxon>Bacteria</taxon>
        <taxon>Bacillati</taxon>
        <taxon>Bacillota</taxon>
        <taxon>Clostridia</taxon>
        <taxon>Lachnospirales</taxon>
        <taxon>Lachnospiraceae</taxon>
        <taxon>Enterocloster</taxon>
    </lineage>
</organism>
<evidence type="ECO:0008006" key="4">
    <source>
        <dbReference type="Google" id="ProtNLM"/>
    </source>
</evidence>
<dbReference type="SUPFAM" id="SSF48452">
    <property type="entry name" value="TPR-like"/>
    <property type="match status" value="1"/>
</dbReference>
<evidence type="ECO:0000256" key="1">
    <source>
        <dbReference type="SAM" id="Phobius"/>
    </source>
</evidence>
<comment type="caution">
    <text evidence="2">The sequence shown here is derived from an EMBL/GenBank/DDBJ whole genome shotgun (WGS) entry which is preliminary data.</text>
</comment>
<keyword evidence="1" id="KW-0812">Transmembrane</keyword>
<dbReference type="Gene3D" id="1.25.40.10">
    <property type="entry name" value="Tetratricopeptide repeat domain"/>
    <property type="match status" value="1"/>
</dbReference>
<accession>A0A412Z4M2</accession>
<protein>
    <recommendedName>
        <fullName evidence="4">Tetratricopeptide repeat protein</fullName>
    </recommendedName>
</protein>
<keyword evidence="1" id="KW-1133">Transmembrane helix</keyword>
<keyword evidence="1" id="KW-0472">Membrane</keyword>